<keyword evidence="1" id="KW-1133">Transmembrane helix</keyword>
<comment type="caution">
    <text evidence="2">The sequence shown here is derived from an EMBL/GenBank/DDBJ whole genome shotgun (WGS) entry which is preliminary data.</text>
</comment>
<proteinExistence type="predicted"/>
<evidence type="ECO:0000313" key="2">
    <source>
        <dbReference type="EMBL" id="RVW62170.1"/>
    </source>
</evidence>
<reference evidence="2 3" key="1">
    <citation type="journal article" date="2018" name="PLoS Genet.">
        <title>Population sequencing reveals clonal diversity and ancestral inbreeding in the grapevine cultivar Chardonnay.</title>
        <authorList>
            <person name="Roach M.J."/>
            <person name="Johnson D.L."/>
            <person name="Bohlmann J."/>
            <person name="van Vuuren H.J."/>
            <person name="Jones S.J."/>
            <person name="Pretorius I.S."/>
            <person name="Schmidt S.A."/>
            <person name="Borneman A.R."/>
        </authorList>
    </citation>
    <scope>NUCLEOTIDE SEQUENCE [LARGE SCALE GENOMIC DNA]</scope>
    <source>
        <strain evidence="3">cv. Chardonnay</strain>
        <tissue evidence="2">Leaf</tissue>
    </source>
</reference>
<evidence type="ECO:0008006" key="4">
    <source>
        <dbReference type="Google" id="ProtNLM"/>
    </source>
</evidence>
<keyword evidence="1" id="KW-0812">Transmembrane</keyword>
<accession>A0A438FQD7</accession>
<evidence type="ECO:0000313" key="3">
    <source>
        <dbReference type="Proteomes" id="UP000288805"/>
    </source>
</evidence>
<sequence>MFIPSISLLHVQAIECRQSCWITTLPWMFAIWLPLLLAFLHLILDFLHRLLELMMGLRGLLWVKFIYEGRVISIQSDRDVLTSSKHVLQISHSDDVFHLTGFTFDKVQVVILEDDSKDMVPMSFDQYSNTLVLSMMKGMSYLPGLGLGRR</sequence>
<keyword evidence="1" id="KW-0472">Membrane</keyword>
<dbReference type="EMBL" id="QGNW01000784">
    <property type="protein sequence ID" value="RVW62170.1"/>
    <property type="molecule type" value="Genomic_DNA"/>
</dbReference>
<evidence type="ECO:0000256" key="1">
    <source>
        <dbReference type="SAM" id="Phobius"/>
    </source>
</evidence>
<gene>
    <name evidence="2" type="ORF">CK203_062579</name>
</gene>
<organism evidence="2 3">
    <name type="scientific">Vitis vinifera</name>
    <name type="common">Grape</name>
    <dbReference type="NCBI Taxonomy" id="29760"/>
    <lineage>
        <taxon>Eukaryota</taxon>
        <taxon>Viridiplantae</taxon>
        <taxon>Streptophyta</taxon>
        <taxon>Embryophyta</taxon>
        <taxon>Tracheophyta</taxon>
        <taxon>Spermatophyta</taxon>
        <taxon>Magnoliopsida</taxon>
        <taxon>eudicotyledons</taxon>
        <taxon>Gunneridae</taxon>
        <taxon>Pentapetalae</taxon>
        <taxon>rosids</taxon>
        <taxon>Vitales</taxon>
        <taxon>Vitaceae</taxon>
        <taxon>Viteae</taxon>
        <taxon>Vitis</taxon>
    </lineage>
</organism>
<feature type="transmembrane region" description="Helical" evidence="1">
    <location>
        <begin position="29"/>
        <end position="48"/>
    </location>
</feature>
<protein>
    <recommendedName>
        <fullName evidence="4">G-patch domain-containing protein</fullName>
    </recommendedName>
</protein>
<dbReference type="Proteomes" id="UP000288805">
    <property type="component" value="Unassembled WGS sequence"/>
</dbReference>
<dbReference type="AlphaFoldDB" id="A0A438FQD7"/>
<name>A0A438FQD7_VITVI</name>